<protein>
    <submittedName>
        <fullName evidence="1">Uncharacterized protein</fullName>
    </submittedName>
</protein>
<keyword evidence="2" id="KW-1185">Reference proteome</keyword>
<reference evidence="1 2" key="1">
    <citation type="submission" date="2020-08" db="EMBL/GenBank/DDBJ databases">
        <title>Sequencing the genomes of 1000 actinobacteria strains.</title>
        <authorList>
            <person name="Klenk H.-P."/>
        </authorList>
    </citation>
    <scope>NUCLEOTIDE SEQUENCE [LARGE SCALE GENOMIC DNA]</scope>
    <source>
        <strain evidence="1 2">DSM 45298</strain>
    </source>
</reference>
<dbReference type="Proteomes" id="UP000551501">
    <property type="component" value="Unassembled WGS sequence"/>
</dbReference>
<gene>
    <name evidence="1" type="ORF">BKA16_002090</name>
</gene>
<accession>A0A840EYZ7</accession>
<evidence type="ECO:0000313" key="2">
    <source>
        <dbReference type="Proteomes" id="UP000551501"/>
    </source>
</evidence>
<sequence>MDEIPTGVFPTRELYRSIGRASLEKLLREQKAQVLRKGWIQVGAAPQDIVAAVRRGGVCSCLSALKRHHVWVPEFHDVHVRGNRRAVADRTGPFCRRYGRPLPEYGAVDDVPTALEHSVHCLDAEGMIVVIDSIIHRGLMSYDEVAHLFRDAP</sequence>
<evidence type="ECO:0000313" key="1">
    <source>
        <dbReference type="EMBL" id="MBB4135538.1"/>
    </source>
</evidence>
<proteinExistence type="predicted"/>
<comment type="caution">
    <text evidence="1">The sequence shown here is derived from an EMBL/GenBank/DDBJ whole genome shotgun (WGS) entry which is preliminary data.</text>
</comment>
<organism evidence="1 2">
    <name type="scientific">Gordonia humi</name>
    <dbReference type="NCBI Taxonomy" id="686429"/>
    <lineage>
        <taxon>Bacteria</taxon>
        <taxon>Bacillati</taxon>
        <taxon>Actinomycetota</taxon>
        <taxon>Actinomycetes</taxon>
        <taxon>Mycobacteriales</taxon>
        <taxon>Gordoniaceae</taxon>
        <taxon>Gordonia</taxon>
    </lineage>
</organism>
<dbReference type="RefSeq" id="WP_246371719.1">
    <property type="nucleotide sequence ID" value="NZ_BAABHL010000065.1"/>
</dbReference>
<dbReference type="EMBL" id="JACIFP010000001">
    <property type="protein sequence ID" value="MBB4135538.1"/>
    <property type="molecule type" value="Genomic_DNA"/>
</dbReference>
<dbReference type="AlphaFoldDB" id="A0A840EYZ7"/>
<name>A0A840EYZ7_9ACTN</name>